<evidence type="ECO:0000313" key="1">
    <source>
        <dbReference type="EMBL" id="KAH7852169.1"/>
    </source>
</evidence>
<dbReference type="EMBL" id="CM037158">
    <property type="protein sequence ID" value="KAH7852169.1"/>
    <property type="molecule type" value="Genomic_DNA"/>
</dbReference>
<name>A0ACB7YGB1_9ERIC</name>
<sequence length="1660" mass="186718">MATTLYGRGDKSDSEMSVDKERLMSKSPSPEENKLKAVKLGTREGMKDLENLAPLETLAMDPEDKSTIPDVFANSKENKDTDKASMKVYTRRFAVRLLLYKIDGLFLGHKNKRIFLFTTNHGDQHGDAASLRPVGKDIYIRTSLPQPIALPDGGKRTYCNHLLVSNSEKANMREAYDSTKGYLLPNFDAADNNAMKIYNRRGRDCSRSMELEQLPTFAELGKDPENTREASKSLCMTESVLSLDDSMTRISSTDFDAPDYRADLVRALVRTYQSDPTMFNSEKKDTREGLNGECLTKSVLSDDDSTKRNSLPDCTSLASFSELTIEDIDDKYDFDDVGMLPNLKDEFVDGLSSSCGDELITVSTTNHRDPHDAALLPLVNLDTDIHTASHQPIALPNGGEIVQLESSEQKSLVDFDATNDRAYQSGVLVSSEKKYTIDAYKGRWESLIQRTEKDIGEGLNEEYLTKCALILDDSTEQNSVDPRRGRGRLHSTEHEQSATFAELGTDPEIEGVVSDLLRNRSLIVIKDIDHWVEMLPNLKSELMLSSLLEIIHGLLSSCGDERIIILTTNHNHMDRVDAAPLHPLNIDLYVHTPSPQFIAVPDGGEIVQLDSSERKPLEDFDATNNRAYQSDVLVSNSEKQSTREASRRQCMPEAESVLGFVDSTTRISSTDFDAPNNSAHLVWAYQSGPIGFNSEKKHLGEGLNRECLTKSVLNLDDSSRQKLLPDVEATKNRGEALKRECIIKSILGLEDLQQHIGGRRDDAAKNFRDSLARKSFKVIEILPIQEQRNDCVPSLSIGRLILEGWVQEEKSPNLARVLQINIVEQRVTKLPICLEGLLAESTSPSRWPIGLPDGRHIVMLDPLKQSTKNIAHAVWVDQCSPTVSLPEKKMVRKTLKRKCKTMSGIFEIHQQHFGRRCEGSAKSFCAMCISKKHGTNQVSIVKRIHKQHRIHQWPFRHKWATRKRYSAGDERSFQVSRLSMNDKLDSRLQFIHISQCAKANESGPTVSNSERGSLGEALQCDSLTNTLGLNDLRKHFGARCKDAAKGLCDSLSLKSFEVLHSLPLGEQSNSIRNLARRRTLTHKHCVRLKKSQDLQQSQLSDCSGELAAQAALGLPARGHIPSLLEKKIVRKTLKRQSRTMSVLSLEDHQQHVGRRWEDDAKFLGAKRICRQVAIDCKPTEKRILKQHGTRRCQFKQSAIDLPDGGHILSLSKKKIVRKTLKRKCRNMSVLRSEYHQHVDSKWDDAVKSLGAKHIYRQLVIHRVSRAKRICRQHGFHRWPFQQNWATLKGYFLGDERPVDVISLSMDGKLVSRLQLIHISWLGKFSPWPPALPPGEIVGRPLALSSSQLPSTSNRAHLGGQDRSGSTTSHSQNERTRDQPEGRKRKIKNLTIEDLRPYVGLTRAGAAKKFQMSETTFKRQCRRLKIEQWPKLPPGEEVLKPPDPPERNTGQIAMGNEVGHLPEPIEVSRLPYHERNGSLQDYIDDLLCGQENDSMDFQSVWQEMEPNPNPNPDVFLQTEVASTHMVSGNMGIPKDHRNSLASQAETHLKGHGTGSSLSQRIQDMSFVTLKVYGLDTIKFKFPLESGINELKGEVAKRLNLEPDSFNMKYEDEEGEQILIPLSEDLRDYLSSSITPVIKLWVVSKVANLTNLCKSCGGSLKR</sequence>
<accession>A0ACB7YGB1</accession>
<keyword evidence="2" id="KW-1185">Reference proteome</keyword>
<gene>
    <name evidence="1" type="ORF">Vadar_021378</name>
</gene>
<reference evidence="1 2" key="1">
    <citation type="journal article" date="2021" name="Hortic Res">
        <title>High-quality reference genome and annotation aids understanding of berry development for evergreen blueberry (Vaccinium darrowii).</title>
        <authorList>
            <person name="Yu J."/>
            <person name="Hulse-Kemp A.M."/>
            <person name="Babiker E."/>
            <person name="Staton M."/>
        </authorList>
    </citation>
    <scope>NUCLEOTIDE SEQUENCE [LARGE SCALE GENOMIC DNA]</scope>
    <source>
        <strain evidence="2">cv. NJ 8807/NJ 8810</strain>
        <tissue evidence="1">Young leaf</tissue>
    </source>
</reference>
<dbReference type="Proteomes" id="UP000828048">
    <property type="component" value="Chromosome 8"/>
</dbReference>
<proteinExistence type="predicted"/>
<evidence type="ECO:0000313" key="2">
    <source>
        <dbReference type="Proteomes" id="UP000828048"/>
    </source>
</evidence>
<comment type="caution">
    <text evidence="1">The sequence shown here is derived from an EMBL/GenBank/DDBJ whole genome shotgun (WGS) entry which is preliminary data.</text>
</comment>
<protein>
    <submittedName>
        <fullName evidence="1">Uncharacterized protein</fullName>
    </submittedName>
</protein>
<organism evidence="1 2">
    <name type="scientific">Vaccinium darrowii</name>
    <dbReference type="NCBI Taxonomy" id="229202"/>
    <lineage>
        <taxon>Eukaryota</taxon>
        <taxon>Viridiplantae</taxon>
        <taxon>Streptophyta</taxon>
        <taxon>Embryophyta</taxon>
        <taxon>Tracheophyta</taxon>
        <taxon>Spermatophyta</taxon>
        <taxon>Magnoliopsida</taxon>
        <taxon>eudicotyledons</taxon>
        <taxon>Gunneridae</taxon>
        <taxon>Pentapetalae</taxon>
        <taxon>asterids</taxon>
        <taxon>Ericales</taxon>
        <taxon>Ericaceae</taxon>
        <taxon>Vaccinioideae</taxon>
        <taxon>Vaccinieae</taxon>
        <taxon>Vaccinium</taxon>
    </lineage>
</organism>